<dbReference type="Proteomes" id="UP000501179">
    <property type="component" value="Chromosome"/>
</dbReference>
<feature type="compositionally biased region" description="Gly residues" evidence="1">
    <location>
        <begin position="76"/>
        <end position="86"/>
    </location>
</feature>
<dbReference type="RefSeq" id="WP_167033615.1">
    <property type="nucleotide sequence ID" value="NZ_CP050177.1"/>
</dbReference>
<name>A0A6G9H3I9_9ACTN</name>
<feature type="domain" description="ARG and Rhodanese-Phosphatase-superfamily-associated" evidence="2">
    <location>
        <begin position="4"/>
        <end position="312"/>
    </location>
</feature>
<evidence type="ECO:0000313" key="3">
    <source>
        <dbReference type="EMBL" id="QIQ05102.1"/>
    </source>
</evidence>
<keyword evidence="4" id="KW-1185">Reference proteome</keyword>
<organism evidence="3 4">
    <name type="scientific">Streptomyces liangshanensis</name>
    <dbReference type="NCBI Taxonomy" id="2717324"/>
    <lineage>
        <taxon>Bacteria</taxon>
        <taxon>Bacillati</taxon>
        <taxon>Actinomycetota</taxon>
        <taxon>Actinomycetes</taxon>
        <taxon>Kitasatosporales</taxon>
        <taxon>Streptomycetaceae</taxon>
        <taxon>Streptomyces</taxon>
    </lineage>
</organism>
<dbReference type="KEGG" id="slia:HA039_25025"/>
<feature type="compositionally biased region" description="Basic residues" evidence="1">
    <location>
        <begin position="118"/>
        <end position="131"/>
    </location>
</feature>
<proteinExistence type="predicted"/>
<evidence type="ECO:0000256" key="1">
    <source>
        <dbReference type="SAM" id="MobiDB-lite"/>
    </source>
</evidence>
<gene>
    <name evidence="3" type="ORF">HA039_25025</name>
</gene>
<protein>
    <recommendedName>
        <fullName evidence="2">ARG and Rhodanese-Phosphatase-superfamily-associated domain-containing protein</fullName>
    </recommendedName>
</protein>
<evidence type="ECO:0000259" key="2">
    <source>
        <dbReference type="Pfam" id="PF22549"/>
    </source>
</evidence>
<dbReference type="Pfam" id="PF22549">
    <property type="entry name" value="ARPP-2"/>
    <property type="match status" value="1"/>
</dbReference>
<dbReference type="AlphaFoldDB" id="A0A6G9H3I9"/>
<feature type="region of interest" description="Disordered" evidence="1">
    <location>
        <begin position="67"/>
        <end position="136"/>
    </location>
</feature>
<dbReference type="EMBL" id="CP050177">
    <property type="protein sequence ID" value="QIQ05102.1"/>
    <property type="molecule type" value="Genomic_DNA"/>
</dbReference>
<accession>A0A6G9H3I9</accession>
<reference evidence="3 4" key="1">
    <citation type="submission" date="2020-03" db="EMBL/GenBank/DDBJ databases">
        <title>A novel species.</title>
        <authorList>
            <person name="Gao J."/>
        </authorList>
    </citation>
    <scope>NUCLEOTIDE SEQUENCE [LARGE SCALE GENOMIC DNA]</scope>
    <source>
        <strain evidence="3 4">QMT-12</strain>
    </source>
</reference>
<dbReference type="InterPro" id="IPR054346">
    <property type="entry name" value="ARPP-2"/>
</dbReference>
<evidence type="ECO:0000313" key="4">
    <source>
        <dbReference type="Proteomes" id="UP000501179"/>
    </source>
</evidence>
<sequence length="412" mass="45571">MTRLDLTGLETRPAQVWGGVRLVPLVRAEPMPGLRLHAEIYAGLGAVAVDKGVEYLAYVPHGFVADWSGEESHPGPDGGPGGGQDGGRGDGHGNGRRAQQRASYGTQLGDARPDAMAVHHHHRMVKRRRPGKGLSGGAATTRCRFLPLHLALEGYLSLHFGGPSVAWEEWSRQAVRQGFSPREEEAYLGLDVRGLTDALRVFEIHPGQCGVLLYTADSLAAAFVVPHPDDYRALHPSLLQDLYGELVHQYAFFGGPVADFEARIPDRYVTTLADLRARAVAQERLWDETHRAVLARELLTESYAFERVYRMGSYELHRFLPPFSRGRQEQHIGELITDHKGRTAYLKTFRLSDAQVRRGHLLNVLADHDWGLAGAAEALGTTYEELVRRIKAAGFGPLLNEHVVARRIAETK</sequence>